<dbReference type="InterPro" id="IPR051465">
    <property type="entry name" value="Cell_Envelope_Struct_Comp"/>
</dbReference>
<dbReference type="Gene3D" id="2.60.40.1220">
    <property type="match status" value="1"/>
</dbReference>
<evidence type="ECO:0000256" key="1">
    <source>
        <dbReference type="ARBA" id="ARBA00022729"/>
    </source>
</evidence>
<dbReference type="Pfam" id="PF00395">
    <property type="entry name" value="SLH"/>
    <property type="match status" value="3"/>
</dbReference>
<feature type="domain" description="SLH" evidence="3">
    <location>
        <begin position="30"/>
        <end position="88"/>
    </location>
</feature>
<dbReference type="InterPro" id="IPR008964">
    <property type="entry name" value="Invasin/intimin_cell_adhesion"/>
</dbReference>
<keyword evidence="5" id="KW-1185">Reference proteome</keyword>
<dbReference type="InterPro" id="IPR013783">
    <property type="entry name" value="Ig-like_fold"/>
</dbReference>
<evidence type="ECO:0000256" key="2">
    <source>
        <dbReference type="SAM" id="SignalP"/>
    </source>
</evidence>
<dbReference type="EMBL" id="CP122283">
    <property type="protein sequence ID" value="WGF37619.1"/>
    <property type="molecule type" value="Genomic_DNA"/>
</dbReference>
<feature type="signal peptide" evidence="2">
    <location>
        <begin position="1"/>
        <end position="30"/>
    </location>
</feature>
<dbReference type="PROSITE" id="PS51272">
    <property type="entry name" value="SLH"/>
    <property type="match status" value="3"/>
</dbReference>
<organism evidence="4 5">
    <name type="scientific">Lysinibacillus capsici</name>
    <dbReference type="NCBI Taxonomy" id="2115968"/>
    <lineage>
        <taxon>Bacteria</taxon>
        <taxon>Bacillati</taxon>
        <taxon>Bacillota</taxon>
        <taxon>Bacilli</taxon>
        <taxon>Bacillales</taxon>
        <taxon>Bacillaceae</taxon>
        <taxon>Lysinibacillus</taxon>
    </lineage>
</organism>
<feature type="chain" id="PRO_5045898068" evidence="2">
    <location>
        <begin position="31"/>
        <end position="1268"/>
    </location>
</feature>
<gene>
    <name evidence="4" type="ORF">QBO96_18170</name>
</gene>
<proteinExistence type="predicted"/>
<accession>A0ABY8KHP4</accession>
<dbReference type="RefSeq" id="WP_279493900.1">
    <property type="nucleotide sequence ID" value="NZ_CP122283.1"/>
</dbReference>
<dbReference type="SUPFAM" id="SSF49373">
    <property type="entry name" value="Invasin/intimin cell-adhesion fragments"/>
    <property type="match status" value="1"/>
</dbReference>
<evidence type="ECO:0000313" key="4">
    <source>
        <dbReference type="EMBL" id="WGF37619.1"/>
    </source>
</evidence>
<sequence>MAKQNKGRKFFAASATAALVASAIVPVASAAQVNDYNKISGYAKEAVQSLVDAGVIQGDTNGNFNPLNTVTRAQAAEIFTKALELEADGDVNFSDVKKGAWYYNSIAAVVANGIFEGVSANEFAPNKSLTRSEAAKVLVDAFGLEGSESLSQFADASQVKPWAKDALETAVANGIFTGSEENGKLNLKPNAAITRQDFAVVFARTLDLAVETVDASVKAINATTVEVTFDEEVDNVEALKFKIDGLEVKNAAVKQTNKNVVVLTTEAQTADKEYVVTLDGEEIGKFKGIAAVVPTAINLTTTSVQGVVGQQVSLKAEVKVAEGQSKAGIPVTFNVDPYDSNSEKVSSLNKAQVVEVTTDENGVATYTYTQYNAGADQVVAYATGNPANRSFAKVYWGVKPILSLTSKEGNTLDNGKAKTYTATYLDPVTGTPVKNQELKVTFKENIDESVTNDTNAVATDVATGATAKPFESKTDQRVLSVKTNDKGEATFTVTGANTAVTPIVYKDSDALNTSGWNRLDVRDLQVKAEETKFVGGAYTFKFNKEEQFEAVAGKAFTYEVEVLKADGKPYAGGTATVALNELIDSSLTTNTEAYIVNNSKVKPVSGKTGVYTLTLDKDGKAKFDVKADKTEVSATPVVWIDINSASNVQGTLEKEESFKLAGSVVFRSEVIGSAKLEDKSDVTGVFGVSGTGLQQPTYNIQLLDQAGSEYSKNDYAVNRVTYTLSNTGNSAVDLTLAPTNFNVDSISNNNGSANLNVHIAAGQSVTVTGHTTTNPKNVALKVQNAKAGKVEVTGSVTTSVKASNGTWTTSNSYYSAGTTTSEWVDATVAGTEVTGLVKGFQTVDLGAGEWGYALVLVDGTSSYQIVKYGQSNTYFTGTQTDFNRLTSTDANGFEKAISLEDRLNIKNSEVRLINVDASNKDSQAKGNDTSVVGTGITQAVVNAVNSASNTGQVKEALKTVNAFKALSDADQNAVATALTPAPGTLYTVDTLTTAFNTAISTQVFAPKVAAVNGAATYAALIAAVKEVPGAASSVTALEAITDVNVQAYLVGTSTFVGTDSTTFNTSVTAEIAAAKASVDAGKVTAALAAVNTALGNVVSATDAPTVTAAIQALNDNAATLQLTLTSFNSLDATKKALVVDALANNYTTAQGLQTAINNLVASANDVTAPTIQSIATDGSDVVITFSENVNVTGTATIDFVAGATQATVVATGAATASGNTVTFTLTGAPTNFVSGVTVNGITGLTVTDTALTPNTVTFTGLNITTVAK</sequence>
<evidence type="ECO:0000313" key="5">
    <source>
        <dbReference type="Proteomes" id="UP001244564"/>
    </source>
</evidence>
<feature type="domain" description="SLH" evidence="3">
    <location>
        <begin position="89"/>
        <end position="152"/>
    </location>
</feature>
<dbReference type="Proteomes" id="UP001244564">
    <property type="component" value="Chromosome"/>
</dbReference>
<name>A0ABY8KHP4_9BACI</name>
<dbReference type="PANTHER" id="PTHR43308">
    <property type="entry name" value="OUTER MEMBRANE PROTEIN ALPHA-RELATED"/>
    <property type="match status" value="1"/>
</dbReference>
<evidence type="ECO:0000259" key="3">
    <source>
        <dbReference type="PROSITE" id="PS51272"/>
    </source>
</evidence>
<feature type="domain" description="SLH" evidence="3">
    <location>
        <begin position="153"/>
        <end position="216"/>
    </location>
</feature>
<dbReference type="InterPro" id="IPR014755">
    <property type="entry name" value="Cu-Rt/internalin_Ig-like"/>
</dbReference>
<reference evidence="4 5" key="1">
    <citation type="submission" date="2023-04" db="EMBL/GenBank/DDBJ databases">
        <title>Genomic of Lysinibacillus capsici TSBLM.</title>
        <authorList>
            <person name="Hu X.S."/>
            <person name="Yu C.H."/>
        </authorList>
    </citation>
    <scope>NUCLEOTIDE SEQUENCE [LARGE SCALE GENOMIC DNA]</scope>
    <source>
        <strain evidence="4 5">TSBLM</strain>
    </source>
</reference>
<keyword evidence="1 2" id="KW-0732">Signal</keyword>
<dbReference type="InterPro" id="IPR001119">
    <property type="entry name" value="SLH_dom"/>
</dbReference>
<protein>
    <submittedName>
        <fullName evidence="4">S-layer homology domain-containing protein</fullName>
    </submittedName>
</protein>
<dbReference type="Gene3D" id="2.60.40.10">
    <property type="entry name" value="Immunoglobulins"/>
    <property type="match status" value="1"/>
</dbReference>